<feature type="region of interest" description="Disordered" evidence="1">
    <location>
        <begin position="39"/>
        <end position="63"/>
    </location>
</feature>
<gene>
    <name evidence="2" type="ORF">CEXT_680341</name>
</gene>
<dbReference type="EMBL" id="BPLR01003051">
    <property type="protein sequence ID" value="GIX80621.1"/>
    <property type="molecule type" value="Genomic_DNA"/>
</dbReference>
<feature type="non-terminal residue" evidence="2">
    <location>
        <position position="63"/>
    </location>
</feature>
<organism evidence="2 3">
    <name type="scientific">Caerostris extrusa</name>
    <name type="common">Bark spider</name>
    <name type="synonym">Caerostris bankana</name>
    <dbReference type="NCBI Taxonomy" id="172846"/>
    <lineage>
        <taxon>Eukaryota</taxon>
        <taxon>Metazoa</taxon>
        <taxon>Ecdysozoa</taxon>
        <taxon>Arthropoda</taxon>
        <taxon>Chelicerata</taxon>
        <taxon>Arachnida</taxon>
        <taxon>Araneae</taxon>
        <taxon>Araneomorphae</taxon>
        <taxon>Entelegynae</taxon>
        <taxon>Araneoidea</taxon>
        <taxon>Araneidae</taxon>
        <taxon>Caerostris</taxon>
    </lineage>
</organism>
<dbReference type="Proteomes" id="UP001054945">
    <property type="component" value="Unassembled WGS sequence"/>
</dbReference>
<feature type="compositionally biased region" description="Polar residues" evidence="1">
    <location>
        <begin position="41"/>
        <end position="63"/>
    </location>
</feature>
<proteinExistence type="predicted"/>
<dbReference type="AlphaFoldDB" id="A0AAV4NAB1"/>
<name>A0AAV4NAB1_CAEEX</name>
<reference evidence="2 3" key="1">
    <citation type="submission" date="2021-06" db="EMBL/GenBank/DDBJ databases">
        <title>Caerostris extrusa draft genome.</title>
        <authorList>
            <person name="Kono N."/>
            <person name="Arakawa K."/>
        </authorList>
    </citation>
    <scope>NUCLEOTIDE SEQUENCE [LARGE SCALE GENOMIC DNA]</scope>
</reference>
<protein>
    <submittedName>
        <fullName evidence="2">Uncharacterized protein</fullName>
    </submittedName>
</protein>
<accession>A0AAV4NAB1</accession>
<sequence length="63" mass="7176">MALGFAYLWELQKGDEQTIPRKQTIPRVIPPHQLDFRDGWPTQQRNSSTCVISPLSRGSQGHT</sequence>
<evidence type="ECO:0000313" key="2">
    <source>
        <dbReference type="EMBL" id="GIX80621.1"/>
    </source>
</evidence>
<keyword evidence="3" id="KW-1185">Reference proteome</keyword>
<comment type="caution">
    <text evidence="2">The sequence shown here is derived from an EMBL/GenBank/DDBJ whole genome shotgun (WGS) entry which is preliminary data.</text>
</comment>
<evidence type="ECO:0000256" key="1">
    <source>
        <dbReference type="SAM" id="MobiDB-lite"/>
    </source>
</evidence>
<evidence type="ECO:0000313" key="3">
    <source>
        <dbReference type="Proteomes" id="UP001054945"/>
    </source>
</evidence>